<organism evidence="1 3">
    <name type="scientific">Candidatus Iainarchaeum sp</name>
    <dbReference type="NCBI Taxonomy" id="3101447"/>
    <lineage>
        <taxon>Archaea</taxon>
        <taxon>Candidatus Iainarchaeota</taxon>
        <taxon>Candidatus Iainarchaeia</taxon>
        <taxon>Candidatus Iainarchaeales</taxon>
        <taxon>Candidatus Iainarchaeaceae</taxon>
        <taxon>Candidatus Iainarchaeum</taxon>
    </lineage>
</organism>
<evidence type="ECO:0000313" key="2">
    <source>
        <dbReference type="EMBL" id="MBS3059839.1"/>
    </source>
</evidence>
<dbReference type="EMBL" id="JAGVWF010000083">
    <property type="protein sequence ID" value="MBS3059839.1"/>
    <property type="molecule type" value="Genomic_DNA"/>
</dbReference>
<name>A0A7J4IUY7_9ARCH</name>
<evidence type="ECO:0000313" key="3">
    <source>
        <dbReference type="Proteomes" id="UP000577419"/>
    </source>
</evidence>
<accession>A0A7J4IUY7</accession>
<comment type="caution">
    <text evidence="1">The sequence shown here is derived from an EMBL/GenBank/DDBJ whole genome shotgun (WGS) entry which is preliminary data.</text>
</comment>
<dbReference type="Proteomes" id="UP000683213">
    <property type="component" value="Unassembled WGS sequence"/>
</dbReference>
<dbReference type="Proteomes" id="UP000577419">
    <property type="component" value="Unassembled WGS sequence"/>
</dbReference>
<evidence type="ECO:0000313" key="1">
    <source>
        <dbReference type="EMBL" id="HIH08604.1"/>
    </source>
</evidence>
<dbReference type="InterPro" id="IPR035093">
    <property type="entry name" value="RelE/ParE_toxin_dom_sf"/>
</dbReference>
<dbReference type="EMBL" id="DUFG01000021">
    <property type="protein sequence ID" value="HIH08604.1"/>
    <property type="molecule type" value="Genomic_DNA"/>
</dbReference>
<protein>
    <submittedName>
        <fullName evidence="1">Addiction module toxin RelE</fullName>
    </submittedName>
</protein>
<proteinExistence type="predicted"/>
<dbReference type="SUPFAM" id="SSF143011">
    <property type="entry name" value="RelE-like"/>
    <property type="match status" value="1"/>
</dbReference>
<dbReference type="AlphaFoldDB" id="A0A7J4IUY7"/>
<reference evidence="2" key="3">
    <citation type="submission" date="2021-05" db="EMBL/GenBank/DDBJ databases">
        <title>Protein family content uncovers lineage relationships and bacterial pathway maintenance mechanisms in DPANN archaea.</title>
        <authorList>
            <person name="Castelle C.J."/>
            <person name="Meheust R."/>
            <person name="Jaffe A.L."/>
            <person name="Seitz K."/>
            <person name="Gong X."/>
            <person name="Baker B.J."/>
            <person name="Banfield J.F."/>
        </authorList>
    </citation>
    <scope>NUCLEOTIDE SEQUENCE</scope>
    <source>
        <strain evidence="2">RIFCSPHIGHO2_01_FULL_GW2011_AR10_43_9</strain>
    </source>
</reference>
<reference evidence="2" key="2">
    <citation type="submission" date="2021-03" db="EMBL/GenBank/DDBJ databases">
        <authorList>
            <person name="Jaffe A."/>
        </authorList>
    </citation>
    <scope>NUCLEOTIDE SEQUENCE</scope>
    <source>
        <strain evidence="2">RIFCSPHIGHO2_01_FULL_GW2011_AR10_43_9</strain>
    </source>
</reference>
<gene>
    <name evidence="1" type="ORF">HA237_04510</name>
    <name evidence="2" type="ORF">J4224_05455</name>
</gene>
<sequence>MPFNYDFTNKLKDIIQKLRKKDPKRAEIIYKKVKQIINSDETEMEHYKNLRQDMKDQKRVHIDKSFVLTFKYFKEKKYILFQDFDHHDNIYKK</sequence>
<reference evidence="3" key="1">
    <citation type="journal article" date="2020" name="bioRxiv">
        <title>A rank-normalized archaeal taxonomy based on genome phylogeny resolves widespread incomplete and uneven classifications.</title>
        <authorList>
            <person name="Rinke C."/>
            <person name="Chuvochina M."/>
            <person name="Mussig A.J."/>
            <person name="Chaumeil P.-A."/>
            <person name="Waite D.W."/>
            <person name="Whitman W.B."/>
            <person name="Parks D.H."/>
            <person name="Hugenholtz P."/>
        </authorList>
    </citation>
    <scope>NUCLEOTIDE SEQUENCE [LARGE SCALE GENOMIC DNA]</scope>
</reference>